<dbReference type="InterPro" id="IPR013087">
    <property type="entry name" value="Znf_C2H2_type"/>
</dbReference>
<feature type="domain" description="C2H2-type" evidence="6">
    <location>
        <begin position="137"/>
        <end position="164"/>
    </location>
</feature>
<keyword evidence="4" id="KW-0862">Zinc</keyword>
<organism evidence="7 8">
    <name type="scientific">Lymnaea stagnalis</name>
    <name type="common">Great pond snail</name>
    <name type="synonym">Helix stagnalis</name>
    <dbReference type="NCBI Taxonomy" id="6523"/>
    <lineage>
        <taxon>Eukaryota</taxon>
        <taxon>Metazoa</taxon>
        <taxon>Spiralia</taxon>
        <taxon>Lophotrochozoa</taxon>
        <taxon>Mollusca</taxon>
        <taxon>Gastropoda</taxon>
        <taxon>Heterobranchia</taxon>
        <taxon>Euthyneura</taxon>
        <taxon>Panpulmonata</taxon>
        <taxon>Hygrophila</taxon>
        <taxon>Lymnaeoidea</taxon>
        <taxon>Lymnaeidae</taxon>
        <taxon>Lymnaea</taxon>
    </lineage>
</organism>
<dbReference type="InterPro" id="IPR036236">
    <property type="entry name" value="Znf_C2H2_sf"/>
</dbReference>
<keyword evidence="8" id="KW-1185">Reference proteome</keyword>
<gene>
    <name evidence="7" type="ORF">GSLYS_00021531001</name>
</gene>
<dbReference type="FunFam" id="3.30.160.60:FF:002343">
    <property type="entry name" value="Zinc finger protein 33A"/>
    <property type="match status" value="1"/>
</dbReference>
<accession>A0AAV2ISG1</accession>
<keyword evidence="3 5" id="KW-0863">Zinc-finger</keyword>
<keyword evidence="2" id="KW-0677">Repeat</keyword>
<dbReference type="Pfam" id="PF00096">
    <property type="entry name" value="zf-C2H2"/>
    <property type="match status" value="2"/>
</dbReference>
<dbReference type="Gene3D" id="3.30.160.60">
    <property type="entry name" value="Classic Zinc Finger"/>
    <property type="match status" value="3"/>
</dbReference>
<sequence length="196" mass="21538">MQGNSNGLTDYQAQASFPQFSSNTNVNSSYGNLPGLNTSFPNSSTHGSTMNITTYNTSNGQQLAYGSISSNSSSSFVMPYDPPSIQQSSTSVQVAAAQPQHLTSNKAIHSCNYCGLVLSSANALMEHKRIHTGDRPFSCHICNKRFTQKAHLNIHKRTHTGEKPYACHICHKRFAQSSHLSSHKRIHTGTKKILRR</sequence>
<name>A0AAV2ISG1_LYMST</name>
<dbReference type="FunFam" id="3.30.160.60:FF:000557">
    <property type="entry name" value="zinc finger and SCAN domain-containing protein 29"/>
    <property type="match status" value="1"/>
</dbReference>
<evidence type="ECO:0000256" key="1">
    <source>
        <dbReference type="ARBA" id="ARBA00022723"/>
    </source>
</evidence>
<evidence type="ECO:0000256" key="5">
    <source>
        <dbReference type="PROSITE-ProRule" id="PRU00042"/>
    </source>
</evidence>
<evidence type="ECO:0000256" key="2">
    <source>
        <dbReference type="ARBA" id="ARBA00022737"/>
    </source>
</evidence>
<dbReference type="PROSITE" id="PS50157">
    <property type="entry name" value="ZINC_FINGER_C2H2_2"/>
    <property type="match status" value="3"/>
</dbReference>
<dbReference type="EMBL" id="CAXITT010001225">
    <property type="protein sequence ID" value="CAL1548214.1"/>
    <property type="molecule type" value="Genomic_DNA"/>
</dbReference>
<feature type="domain" description="C2H2-type" evidence="6">
    <location>
        <begin position="109"/>
        <end position="136"/>
    </location>
</feature>
<protein>
    <recommendedName>
        <fullName evidence="6">C2H2-type domain-containing protein</fullName>
    </recommendedName>
</protein>
<dbReference type="Pfam" id="PF13912">
    <property type="entry name" value="zf-C2H2_6"/>
    <property type="match status" value="1"/>
</dbReference>
<dbReference type="GO" id="GO:0000978">
    <property type="term" value="F:RNA polymerase II cis-regulatory region sequence-specific DNA binding"/>
    <property type="evidence" value="ECO:0007669"/>
    <property type="project" value="TreeGrafter"/>
</dbReference>
<keyword evidence="1" id="KW-0479">Metal-binding</keyword>
<dbReference type="GO" id="GO:0000981">
    <property type="term" value="F:DNA-binding transcription factor activity, RNA polymerase II-specific"/>
    <property type="evidence" value="ECO:0007669"/>
    <property type="project" value="TreeGrafter"/>
</dbReference>
<evidence type="ECO:0000313" key="7">
    <source>
        <dbReference type="EMBL" id="CAL1548214.1"/>
    </source>
</evidence>
<dbReference type="GO" id="GO:0008270">
    <property type="term" value="F:zinc ion binding"/>
    <property type="evidence" value="ECO:0007669"/>
    <property type="project" value="UniProtKB-KW"/>
</dbReference>
<dbReference type="PROSITE" id="PS00028">
    <property type="entry name" value="ZINC_FINGER_C2H2_1"/>
    <property type="match status" value="3"/>
</dbReference>
<comment type="caution">
    <text evidence="7">The sequence shown here is derived from an EMBL/GenBank/DDBJ whole genome shotgun (WGS) entry which is preliminary data.</text>
</comment>
<dbReference type="SUPFAM" id="SSF57667">
    <property type="entry name" value="beta-beta-alpha zinc fingers"/>
    <property type="match status" value="2"/>
</dbReference>
<dbReference type="Proteomes" id="UP001497497">
    <property type="component" value="Unassembled WGS sequence"/>
</dbReference>
<dbReference type="PANTHER" id="PTHR23235:SF120">
    <property type="entry name" value="KRUPPEL-LIKE FACTOR 15"/>
    <property type="match status" value="1"/>
</dbReference>
<dbReference type="AlphaFoldDB" id="A0AAV2ISG1"/>
<dbReference type="SMART" id="SM00355">
    <property type="entry name" value="ZnF_C2H2"/>
    <property type="match status" value="3"/>
</dbReference>
<proteinExistence type="predicted"/>
<feature type="domain" description="C2H2-type" evidence="6">
    <location>
        <begin position="165"/>
        <end position="192"/>
    </location>
</feature>
<evidence type="ECO:0000313" key="8">
    <source>
        <dbReference type="Proteomes" id="UP001497497"/>
    </source>
</evidence>
<reference evidence="7 8" key="1">
    <citation type="submission" date="2024-04" db="EMBL/GenBank/DDBJ databases">
        <authorList>
            <consortium name="Genoscope - CEA"/>
            <person name="William W."/>
        </authorList>
    </citation>
    <scope>NUCLEOTIDE SEQUENCE [LARGE SCALE GENOMIC DNA]</scope>
</reference>
<evidence type="ECO:0000259" key="6">
    <source>
        <dbReference type="PROSITE" id="PS50157"/>
    </source>
</evidence>
<evidence type="ECO:0000256" key="3">
    <source>
        <dbReference type="ARBA" id="ARBA00022771"/>
    </source>
</evidence>
<evidence type="ECO:0000256" key="4">
    <source>
        <dbReference type="ARBA" id="ARBA00022833"/>
    </source>
</evidence>
<dbReference type="PANTHER" id="PTHR23235">
    <property type="entry name" value="KRUEPPEL-LIKE TRANSCRIPTION FACTOR"/>
    <property type="match status" value="1"/>
</dbReference>